<dbReference type="KEGG" id="nah:F5544_32795"/>
<dbReference type="Pfam" id="PF11387">
    <property type="entry name" value="DUF2795"/>
    <property type="match status" value="1"/>
</dbReference>
<proteinExistence type="predicted"/>
<sequence>MMSKVNPIELQKSLHGVDYPCDRDGLVKAAEKNKAQREIIDFLRGIPDRTYESPSTVSQQVSGS</sequence>
<dbReference type="EMBL" id="CP046172">
    <property type="protein sequence ID" value="QIS14396.1"/>
    <property type="molecule type" value="Genomic_DNA"/>
</dbReference>
<organism evidence="1 2">
    <name type="scientific">Nocardia arthritidis</name>
    <dbReference type="NCBI Taxonomy" id="228602"/>
    <lineage>
        <taxon>Bacteria</taxon>
        <taxon>Bacillati</taxon>
        <taxon>Actinomycetota</taxon>
        <taxon>Actinomycetes</taxon>
        <taxon>Mycobacteriales</taxon>
        <taxon>Nocardiaceae</taxon>
        <taxon>Nocardia</taxon>
    </lineage>
</organism>
<dbReference type="RefSeq" id="WP_203217403.1">
    <property type="nucleotide sequence ID" value="NZ_CP046172.1"/>
</dbReference>
<dbReference type="Proteomes" id="UP000503540">
    <property type="component" value="Chromosome"/>
</dbReference>
<keyword evidence="2" id="KW-1185">Reference proteome</keyword>
<protein>
    <submittedName>
        <fullName evidence="1">DUF2795 domain-containing protein</fullName>
    </submittedName>
</protein>
<gene>
    <name evidence="1" type="ORF">F5544_32795</name>
</gene>
<name>A0A6G9YMY0_9NOCA</name>
<evidence type="ECO:0000313" key="1">
    <source>
        <dbReference type="EMBL" id="QIS14396.1"/>
    </source>
</evidence>
<dbReference type="AlphaFoldDB" id="A0A6G9YMY0"/>
<reference evidence="1 2" key="1">
    <citation type="journal article" date="2019" name="ACS Chem. Biol.">
        <title>Identification and Mobilization of a Cryptic Antibiotic Biosynthesis Gene Locus from a Human-Pathogenic Nocardia Isolate.</title>
        <authorList>
            <person name="Herisse M."/>
            <person name="Ishida K."/>
            <person name="Porter J.L."/>
            <person name="Howden B."/>
            <person name="Hertweck C."/>
            <person name="Stinear T.P."/>
            <person name="Pidot S.J."/>
        </authorList>
    </citation>
    <scope>NUCLEOTIDE SEQUENCE [LARGE SCALE GENOMIC DNA]</scope>
    <source>
        <strain evidence="1 2">AUSMDU00012717</strain>
    </source>
</reference>
<dbReference type="InterPro" id="IPR021527">
    <property type="entry name" value="DUF2795"/>
</dbReference>
<evidence type="ECO:0000313" key="2">
    <source>
        <dbReference type="Proteomes" id="UP000503540"/>
    </source>
</evidence>
<accession>A0A6G9YMY0</accession>